<accession>A0A0D3IU93</accession>
<dbReference type="PROSITE" id="PS51501">
    <property type="entry name" value="ZF_DNL"/>
    <property type="match status" value="1"/>
</dbReference>
<keyword evidence="3" id="KW-0862">Zinc</keyword>
<evidence type="ECO:0000313" key="7">
    <source>
        <dbReference type="Proteomes" id="UP000013827"/>
    </source>
</evidence>
<dbReference type="PANTHER" id="PTHR20922">
    <property type="entry name" value="DNL-TYPE ZINC FINGER PROTEIN"/>
    <property type="match status" value="1"/>
</dbReference>
<dbReference type="GO" id="GO:0008270">
    <property type="term" value="F:zinc ion binding"/>
    <property type="evidence" value="ECO:0007669"/>
    <property type="project" value="UniProtKB-KW"/>
</dbReference>
<protein>
    <recommendedName>
        <fullName evidence="5">DNL-type domain-containing protein</fullName>
    </recommendedName>
</protein>
<sequence length="175" mass="18887">MLRRWPRAPPRAWPQCRALLQRRGLSTDVDSALAAALQQAAQRIRKADPAAAVLPAEGGPSGAASADRGDGWDAAAAPGVRTAGPKLLLRFTCTHAPDDGIPDSEREVVKQISRSSYEKGVVLARCPCHGKLHLIADNLGWFGDDKNVEEMLAARGETVTRDGYWTDGRDVYETS</sequence>
<dbReference type="GO" id="GO:0051087">
    <property type="term" value="F:protein-folding chaperone binding"/>
    <property type="evidence" value="ECO:0007669"/>
    <property type="project" value="TreeGrafter"/>
</dbReference>
<evidence type="ECO:0000256" key="4">
    <source>
        <dbReference type="PROSITE-ProRule" id="PRU00834"/>
    </source>
</evidence>
<reference evidence="7" key="1">
    <citation type="journal article" date="2013" name="Nature">
        <title>Pan genome of the phytoplankton Emiliania underpins its global distribution.</title>
        <authorList>
            <person name="Read B.A."/>
            <person name="Kegel J."/>
            <person name="Klute M.J."/>
            <person name="Kuo A."/>
            <person name="Lefebvre S.C."/>
            <person name="Maumus F."/>
            <person name="Mayer C."/>
            <person name="Miller J."/>
            <person name="Monier A."/>
            <person name="Salamov A."/>
            <person name="Young J."/>
            <person name="Aguilar M."/>
            <person name="Claverie J.M."/>
            <person name="Frickenhaus S."/>
            <person name="Gonzalez K."/>
            <person name="Herman E.K."/>
            <person name="Lin Y.C."/>
            <person name="Napier J."/>
            <person name="Ogata H."/>
            <person name="Sarno A.F."/>
            <person name="Shmutz J."/>
            <person name="Schroeder D."/>
            <person name="de Vargas C."/>
            <person name="Verret F."/>
            <person name="von Dassow P."/>
            <person name="Valentin K."/>
            <person name="Van de Peer Y."/>
            <person name="Wheeler G."/>
            <person name="Dacks J.B."/>
            <person name="Delwiche C.F."/>
            <person name="Dyhrman S.T."/>
            <person name="Glockner G."/>
            <person name="John U."/>
            <person name="Richards T."/>
            <person name="Worden A.Z."/>
            <person name="Zhang X."/>
            <person name="Grigoriev I.V."/>
            <person name="Allen A.E."/>
            <person name="Bidle K."/>
            <person name="Borodovsky M."/>
            <person name="Bowler C."/>
            <person name="Brownlee C."/>
            <person name="Cock J.M."/>
            <person name="Elias M."/>
            <person name="Gladyshev V.N."/>
            <person name="Groth M."/>
            <person name="Guda C."/>
            <person name="Hadaegh A."/>
            <person name="Iglesias-Rodriguez M.D."/>
            <person name="Jenkins J."/>
            <person name="Jones B.M."/>
            <person name="Lawson T."/>
            <person name="Leese F."/>
            <person name="Lindquist E."/>
            <person name="Lobanov A."/>
            <person name="Lomsadze A."/>
            <person name="Malik S.B."/>
            <person name="Marsh M.E."/>
            <person name="Mackinder L."/>
            <person name="Mock T."/>
            <person name="Mueller-Roeber B."/>
            <person name="Pagarete A."/>
            <person name="Parker M."/>
            <person name="Probert I."/>
            <person name="Quesneville H."/>
            <person name="Raines C."/>
            <person name="Rensing S.A."/>
            <person name="Riano-Pachon D.M."/>
            <person name="Richier S."/>
            <person name="Rokitta S."/>
            <person name="Shiraiwa Y."/>
            <person name="Soanes D.M."/>
            <person name="van der Giezen M."/>
            <person name="Wahlund T.M."/>
            <person name="Williams B."/>
            <person name="Wilson W."/>
            <person name="Wolfe G."/>
            <person name="Wurch L.L."/>
        </authorList>
    </citation>
    <scope>NUCLEOTIDE SEQUENCE</scope>
</reference>
<evidence type="ECO:0000256" key="1">
    <source>
        <dbReference type="ARBA" id="ARBA00022723"/>
    </source>
</evidence>
<keyword evidence="2 4" id="KW-0863">Zinc-finger</keyword>
<keyword evidence="1" id="KW-0479">Metal-binding</keyword>
<dbReference type="KEGG" id="ehx:EMIHUDRAFT_432670"/>
<dbReference type="InterPro" id="IPR024158">
    <property type="entry name" value="Mt_import_TIM15"/>
</dbReference>
<evidence type="ECO:0000313" key="6">
    <source>
        <dbReference type="EnsemblProtists" id="EOD14828"/>
    </source>
</evidence>
<dbReference type="Pfam" id="PF05180">
    <property type="entry name" value="zf-DNL"/>
    <property type="match status" value="1"/>
</dbReference>
<dbReference type="PANTHER" id="PTHR20922:SF13">
    <property type="entry name" value="DNL-TYPE ZINC FINGER PROTEIN"/>
    <property type="match status" value="1"/>
</dbReference>
<dbReference type="Proteomes" id="UP000013827">
    <property type="component" value="Unassembled WGS sequence"/>
</dbReference>
<organism evidence="6 7">
    <name type="scientific">Emiliania huxleyi (strain CCMP1516)</name>
    <dbReference type="NCBI Taxonomy" id="280463"/>
    <lineage>
        <taxon>Eukaryota</taxon>
        <taxon>Haptista</taxon>
        <taxon>Haptophyta</taxon>
        <taxon>Prymnesiophyceae</taxon>
        <taxon>Isochrysidales</taxon>
        <taxon>Noelaerhabdaceae</taxon>
        <taxon>Emiliania</taxon>
    </lineage>
</organism>
<dbReference type="GO" id="GO:0005739">
    <property type="term" value="C:mitochondrion"/>
    <property type="evidence" value="ECO:0007669"/>
    <property type="project" value="TreeGrafter"/>
</dbReference>
<dbReference type="InterPro" id="IPR007853">
    <property type="entry name" value="Znf_DNL-typ"/>
</dbReference>
<dbReference type="eggNOG" id="KOG3277">
    <property type="taxonomic scope" value="Eukaryota"/>
</dbReference>
<evidence type="ECO:0000256" key="2">
    <source>
        <dbReference type="ARBA" id="ARBA00022771"/>
    </source>
</evidence>
<keyword evidence="7" id="KW-1185">Reference proteome</keyword>
<dbReference type="GO" id="GO:0030150">
    <property type="term" value="P:protein import into mitochondrial matrix"/>
    <property type="evidence" value="ECO:0007669"/>
    <property type="project" value="TreeGrafter"/>
</dbReference>
<dbReference type="HOGENOM" id="CLU_1535336_0_0_1"/>
<dbReference type="GO" id="GO:0006457">
    <property type="term" value="P:protein folding"/>
    <property type="evidence" value="ECO:0007669"/>
    <property type="project" value="TreeGrafter"/>
</dbReference>
<evidence type="ECO:0000259" key="5">
    <source>
        <dbReference type="PROSITE" id="PS51501"/>
    </source>
</evidence>
<feature type="domain" description="DNL-type" evidence="5">
    <location>
        <begin position="82"/>
        <end position="175"/>
    </location>
</feature>
<dbReference type="AlphaFoldDB" id="A0A0D3IU93"/>
<dbReference type="GO" id="GO:0050821">
    <property type="term" value="P:protein stabilization"/>
    <property type="evidence" value="ECO:0007669"/>
    <property type="project" value="TreeGrafter"/>
</dbReference>
<reference evidence="6" key="2">
    <citation type="submission" date="2024-10" db="UniProtKB">
        <authorList>
            <consortium name="EnsemblProtists"/>
        </authorList>
    </citation>
    <scope>IDENTIFICATION</scope>
</reference>
<proteinExistence type="predicted"/>
<dbReference type="PaxDb" id="2903-EOD14828"/>
<dbReference type="GeneID" id="17261112"/>
<dbReference type="RefSeq" id="XP_005767257.1">
    <property type="nucleotide sequence ID" value="XM_005767200.1"/>
</dbReference>
<evidence type="ECO:0000256" key="3">
    <source>
        <dbReference type="ARBA" id="ARBA00022833"/>
    </source>
</evidence>
<dbReference type="EnsemblProtists" id="EOD14828">
    <property type="protein sequence ID" value="EOD14828"/>
    <property type="gene ID" value="EMIHUDRAFT_432670"/>
</dbReference>
<name>A0A0D3IU93_EMIH1</name>